<dbReference type="GO" id="GO:0003677">
    <property type="term" value="F:DNA binding"/>
    <property type="evidence" value="ECO:0007669"/>
    <property type="project" value="UniProtKB-KW"/>
</dbReference>
<feature type="domain" description="NAC" evidence="5">
    <location>
        <begin position="25"/>
        <end position="181"/>
    </location>
</feature>
<evidence type="ECO:0000256" key="2">
    <source>
        <dbReference type="ARBA" id="ARBA00023125"/>
    </source>
</evidence>
<reference evidence="6" key="2">
    <citation type="submission" date="2023-04" db="EMBL/GenBank/DDBJ databases">
        <authorList>
            <person name="Bruccoleri R.E."/>
            <person name="Oakeley E.J."/>
            <person name="Faust A.-M."/>
            <person name="Dessus-Babus S."/>
            <person name="Altorfer M."/>
            <person name="Burckhardt D."/>
            <person name="Oertli M."/>
            <person name="Naumann U."/>
            <person name="Petersen F."/>
            <person name="Wong J."/>
        </authorList>
    </citation>
    <scope>NUCLEOTIDE SEQUENCE</scope>
    <source>
        <strain evidence="6">GSM-AAB239-AS_SAM_17_03QT</strain>
        <tissue evidence="6">Leaf</tissue>
    </source>
</reference>
<dbReference type="PROSITE" id="PS51005">
    <property type="entry name" value="NAC"/>
    <property type="match status" value="1"/>
</dbReference>
<protein>
    <submittedName>
        <fullName evidence="6">NAC domain-containing protein 92-like</fullName>
    </submittedName>
</protein>
<reference evidence="6" key="1">
    <citation type="journal article" date="2023" name="GigaByte">
        <title>Genome assembly of the bearded iris, Iris pallida Lam.</title>
        <authorList>
            <person name="Bruccoleri R.E."/>
            <person name="Oakeley E.J."/>
            <person name="Faust A.M.E."/>
            <person name="Altorfer M."/>
            <person name="Dessus-Babus S."/>
            <person name="Burckhardt D."/>
            <person name="Oertli M."/>
            <person name="Naumann U."/>
            <person name="Petersen F."/>
            <person name="Wong J."/>
        </authorList>
    </citation>
    <scope>NUCLEOTIDE SEQUENCE</scope>
    <source>
        <strain evidence="6">GSM-AAB239-AS_SAM_17_03QT</strain>
    </source>
</reference>
<dbReference type="GO" id="GO:0006355">
    <property type="term" value="P:regulation of DNA-templated transcription"/>
    <property type="evidence" value="ECO:0007669"/>
    <property type="project" value="InterPro"/>
</dbReference>
<dbReference type="AlphaFoldDB" id="A0AAX6GJD0"/>
<dbReference type="EMBL" id="JANAVB010018994">
    <property type="protein sequence ID" value="KAJ6828804.1"/>
    <property type="molecule type" value="Genomic_DNA"/>
</dbReference>
<evidence type="ECO:0000313" key="6">
    <source>
        <dbReference type="EMBL" id="KAJ6828804.1"/>
    </source>
</evidence>
<keyword evidence="1" id="KW-0805">Transcription regulation</keyword>
<proteinExistence type="predicted"/>
<dbReference type="InterPro" id="IPR003441">
    <property type="entry name" value="NAC-dom"/>
</dbReference>
<dbReference type="Proteomes" id="UP001140949">
    <property type="component" value="Unassembled WGS sequence"/>
</dbReference>
<name>A0AAX6GJD0_IRIPA</name>
<dbReference type="SUPFAM" id="SSF101941">
    <property type="entry name" value="NAC domain"/>
    <property type="match status" value="1"/>
</dbReference>
<keyword evidence="4" id="KW-0539">Nucleus</keyword>
<evidence type="ECO:0000256" key="1">
    <source>
        <dbReference type="ARBA" id="ARBA00023015"/>
    </source>
</evidence>
<dbReference type="PANTHER" id="PTHR31744:SF115">
    <property type="entry name" value="NAC DOMAIN CONTAINING PROTEIN 38"/>
    <property type="match status" value="1"/>
</dbReference>
<comment type="caution">
    <text evidence="6">The sequence shown here is derived from an EMBL/GenBank/DDBJ whole genome shotgun (WGS) entry which is preliminary data.</text>
</comment>
<dbReference type="FunFam" id="2.170.150.80:FF:000006">
    <property type="entry name" value="NAC domain-containing protein 100-like"/>
    <property type="match status" value="1"/>
</dbReference>
<dbReference type="PANTHER" id="PTHR31744">
    <property type="entry name" value="PROTEIN CUP-SHAPED COTYLEDON 2-RELATED"/>
    <property type="match status" value="1"/>
</dbReference>
<evidence type="ECO:0000313" key="7">
    <source>
        <dbReference type="Proteomes" id="UP001140949"/>
    </source>
</evidence>
<dbReference type="Gene3D" id="2.170.150.80">
    <property type="entry name" value="NAC domain"/>
    <property type="match status" value="1"/>
</dbReference>
<accession>A0AAX6GJD0</accession>
<gene>
    <name evidence="6" type="ORF">M6B38_361325</name>
</gene>
<evidence type="ECO:0000256" key="4">
    <source>
        <dbReference type="ARBA" id="ARBA00023242"/>
    </source>
</evidence>
<organism evidence="6 7">
    <name type="scientific">Iris pallida</name>
    <name type="common">Sweet iris</name>
    <dbReference type="NCBI Taxonomy" id="29817"/>
    <lineage>
        <taxon>Eukaryota</taxon>
        <taxon>Viridiplantae</taxon>
        <taxon>Streptophyta</taxon>
        <taxon>Embryophyta</taxon>
        <taxon>Tracheophyta</taxon>
        <taxon>Spermatophyta</taxon>
        <taxon>Magnoliopsida</taxon>
        <taxon>Liliopsida</taxon>
        <taxon>Asparagales</taxon>
        <taxon>Iridaceae</taxon>
        <taxon>Iridoideae</taxon>
        <taxon>Irideae</taxon>
        <taxon>Iris</taxon>
    </lineage>
</organism>
<keyword evidence="7" id="KW-1185">Reference proteome</keyword>
<dbReference type="Pfam" id="PF02365">
    <property type="entry name" value="NAM"/>
    <property type="match status" value="1"/>
</dbReference>
<keyword evidence="2" id="KW-0238">DNA-binding</keyword>
<dbReference type="InterPro" id="IPR036093">
    <property type="entry name" value="NAC_dom_sf"/>
</dbReference>
<sequence>MQRSTTSKIMEDQVAAAAGTKEEKLPPGFRFHPTDEELITYYLTKRISEPNFSARAIADVDLNKCEPWDLPGKAKMGEKEWYFFSLRDRKYPTGVRTNRATNAGYWKTTGKDKEIFSCSTHGHSSDLVGMKKTLVFYKGRAPRGEKTNWVMHEYRLHSKPSSSFKAGANKDEWVVCRVFAKSSGGKKYPSNQTRAASHYTIDMGPAMMPSLLHGDPLFHHFGLGRNHHGLTAAELGDLARFARGQPGHNLQPIQPQLNFPGGGGGSGGFTLSGLNLNLGAQPQPAMRPMPFLLPQQQMAAAEPDSSVLTNCILSSAAGGGFNVSGGGSQAAGQPRFHNVDNCLDLEGYWPTY</sequence>
<keyword evidence="3" id="KW-0804">Transcription</keyword>
<evidence type="ECO:0000256" key="3">
    <source>
        <dbReference type="ARBA" id="ARBA00023163"/>
    </source>
</evidence>
<evidence type="ECO:0000259" key="5">
    <source>
        <dbReference type="PROSITE" id="PS51005"/>
    </source>
</evidence>